<reference evidence="3" key="1">
    <citation type="journal article" date="2018" name="Genome Biol.">
        <title>SKESA: strategic k-mer extension for scrupulous assemblies.</title>
        <authorList>
            <person name="Souvorov A."/>
            <person name="Agarwala R."/>
            <person name="Lipman D.J."/>
        </authorList>
    </citation>
    <scope>NUCLEOTIDE SEQUENCE</scope>
    <source>
        <strain evidence="3">MA.CK_00/00001968</strain>
    </source>
</reference>
<name>A0A743P697_SALER</name>
<dbReference type="Gene3D" id="1.10.443.10">
    <property type="entry name" value="Intergrase catalytic core"/>
    <property type="match status" value="1"/>
</dbReference>
<dbReference type="SUPFAM" id="SSF56349">
    <property type="entry name" value="DNA breaking-rejoining enzymes"/>
    <property type="match status" value="1"/>
</dbReference>
<dbReference type="AlphaFoldDB" id="A0A743P697"/>
<dbReference type="GO" id="GO:0003677">
    <property type="term" value="F:DNA binding"/>
    <property type="evidence" value="ECO:0007669"/>
    <property type="project" value="InterPro"/>
</dbReference>
<dbReference type="InterPro" id="IPR002104">
    <property type="entry name" value="Integrase_catalytic"/>
</dbReference>
<accession>A0A743P697</accession>
<gene>
    <name evidence="3" type="ORF">G9F27_003055</name>
</gene>
<sequence length="449" mass="51558">MNNSRFLEKHIPLEVKHTGYYFFMDDEKWILDRDSVINTNLVSSVLHPKLIEGYRKTLAFYACKYSPRYAINVNSAMSHFVRIMNPSYIDESTILNYKDTLSNVRVQYLVNLRSFLKKWYSLGYYGVNEKTITLLKAMILKVKESGYVVKQECPQRGPLTDDEHHAFNNALKIAYEVGNITLFEFSITMLVSFTGRRPLQITSLKFKDIISEETIYGEIGQFINFPRIKQGLGFRKSFRKLMVSEYVFNLIKKQAFSSVKIFEGGIGRTLTQEEINEVPVFLSKIDYGYLKNDRNIIEKLSSDIFHASKNIIDYILNKIVKDESVISIRTGEVMKINARRLRYTLGTRLARDGESIDIIAELLDHSSIASAGIYVENLPDNIDRINKAVSARLNFCANAFLGKPNDGVVDELKGLLEEKSCSSCISNLKIPCRSCVYFRNYNRILETKG</sequence>
<evidence type="ECO:0000256" key="1">
    <source>
        <dbReference type="ARBA" id="ARBA00023172"/>
    </source>
</evidence>
<dbReference type="PROSITE" id="PS51898">
    <property type="entry name" value="TYR_RECOMBINASE"/>
    <property type="match status" value="1"/>
</dbReference>
<proteinExistence type="predicted"/>
<dbReference type="GO" id="GO:0015074">
    <property type="term" value="P:DNA integration"/>
    <property type="evidence" value="ECO:0007669"/>
    <property type="project" value="InterPro"/>
</dbReference>
<dbReference type="InterPro" id="IPR011010">
    <property type="entry name" value="DNA_brk_join_enz"/>
</dbReference>
<dbReference type="InterPro" id="IPR013762">
    <property type="entry name" value="Integrase-like_cat_sf"/>
</dbReference>
<dbReference type="NCBIfam" id="NF041502">
    <property type="entry name" value="integrase_1"/>
    <property type="match status" value="1"/>
</dbReference>
<dbReference type="EMBL" id="DAAUQX010000025">
    <property type="protein sequence ID" value="HAF2128861.1"/>
    <property type="molecule type" value="Genomic_DNA"/>
</dbReference>
<organism evidence="3">
    <name type="scientific">Salmonella enterica</name>
    <name type="common">Salmonella choleraesuis</name>
    <dbReference type="NCBI Taxonomy" id="28901"/>
    <lineage>
        <taxon>Bacteria</taxon>
        <taxon>Pseudomonadati</taxon>
        <taxon>Pseudomonadota</taxon>
        <taxon>Gammaproteobacteria</taxon>
        <taxon>Enterobacterales</taxon>
        <taxon>Enterobacteriaceae</taxon>
        <taxon>Salmonella</taxon>
    </lineage>
</organism>
<dbReference type="GO" id="GO:0006310">
    <property type="term" value="P:DNA recombination"/>
    <property type="evidence" value="ECO:0007669"/>
    <property type="project" value="UniProtKB-KW"/>
</dbReference>
<dbReference type="CDD" id="cd00397">
    <property type="entry name" value="DNA_BRE_C"/>
    <property type="match status" value="1"/>
</dbReference>
<dbReference type="Pfam" id="PF00589">
    <property type="entry name" value="Phage_integrase"/>
    <property type="match status" value="1"/>
</dbReference>
<keyword evidence="1" id="KW-0233">DNA recombination</keyword>
<protein>
    <submittedName>
        <fullName evidence="3">Site-specific integrase</fullName>
    </submittedName>
</protein>
<dbReference type="InterPro" id="IPR048120">
    <property type="entry name" value="Integrase-like"/>
</dbReference>
<evidence type="ECO:0000259" key="2">
    <source>
        <dbReference type="PROSITE" id="PS51898"/>
    </source>
</evidence>
<evidence type="ECO:0000313" key="3">
    <source>
        <dbReference type="EMBL" id="HAF2128861.1"/>
    </source>
</evidence>
<comment type="caution">
    <text evidence="3">The sequence shown here is derived from an EMBL/GenBank/DDBJ whole genome shotgun (WGS) entry which is preliminary data.</text>
</comment>
<reference evidence="3" key="2">
    <citation type="submission" date="2020-02" db="EMBL/GenBank/DDBJ databases">
        <authorList>
            <consortium name="NCBI Pathogen Detection Project"/>
        </authorList>
    </citation>
    <scope>NUCLEOTIDE SEQUENCE</scope>
    <source>
        <strain evidence="3">MA.CK_00/00001968</strain>
    </source>
</reference>
<feature type="domain" description="Tyr recombinase" evidence="2">
    <location>
        <begin position="154"/>
        <end position="390"/>
    </location>
</feature>